<gene>
    <name evidence="1" type="ORF">J7T54_005794</name>
</gene>
<organism evidence="1 2">
    <name type="scientific">Emericellopsis cladophorae</name>
    <dbReference type="NCBI Taxonomy" id="2686198"/>
    <lineage>
        <taxon>Eukaryota</taxon>
        <taxon>Fungi</taxon>
        <taxon>Dikarya</taxon>
        <taxon>Ascomycota</taxon>
        <taxon>Pezizomycotina</taxon>
        <taxon>Sordariomycetes</taxon>
        <taxon>Hypocreomycetidae</taxon>
        <taxon>Hypocreales</taxon>
        <taxon>Bionectriaceae</taxon>
        <taxon>Emericellopsis</taxon>
    </lineage>
</organism>
<name>A0A9Q0BD38_9HYPO</name>
<dbReference type="OrthoDB" id="10289425at2759"/>
<proteinExistence type="predicted"/>
<sequence>MDQGLSHQIWQIFMQGRVGAVARCLHREGDKLPITEELLLITACGKDPQGCLSFLFYARPKETAASISSRVVQLAMMYGASSDVIEVLLTNCQRHVQFSEVTLDIMRTSVPDITESVRQTLKWKPDTLPATEEALEVLAGCLDAATLQSFLEARGAALEISQNTFNETSSREETFLTVVMWVFGNSVNTDIQFTSETALHCHDRVGCIDFVAQHWPEKLKLDGKGSLGTVQMDPVKSEND</sequence>
<comment type="caution">
    <text evidence="1">The sequence shown here is derived from an EMBL/GenBank/DDBJ whole genome shotgun (WGS) entry which is preliminary data.</text>
</comment>
<protein>
    <submittedName>
        <fullName evidence="1">Uncharacterized protein</fullName>
    </submittedName>
</protein>
<dbReference type="EMBL" id="JAGIXG020000042">
    <property type="protein sequence ID" value="KAI6779764.1"/>
    <property type="molecule type" value="Genomic_DNA"/>
</dbReference>
<dbReference type="AlphaFoldDB" id="A0A9Q0BD38"/>
<dbReference type="Proteomes" id="UP001055219">
    <property type="component" value="Unassembled WGS sequence"/>
</dbReference>
<dbReference type="GeneID" id="75832277"/>
<reference evidence="1" key="1">
    <citation type="journal article" date="2021" name="J Fungi (Basel)">
        <title>Genomic and Metabolomic Analyses of the Marine Fungus Emericellopsis cladophorae: Insights into Saltwater Adaptability Mechanisms and Its Biosynthetic Potential.</title>
        <authorList>
            <person name="Goncalves M.F.M."/>
            <person name="Hilario S."/>
            <person name="Van de Peer Y."/>
            <person name="Esteves A.C."/>
            <person name="Alves A."/>
        </authorList>
    </citation>
    <scope>NUCLEOTIDE SEQUENCE</scope>
    <source>
        <strain evidence="1">MUM 19.33</strain>
    </source>
</reference>
<keyword evidence="2" id="KW-1185">Reference proteome</keyword>
<evidence type="ECO:0000313" key="1">
    <source>
        <dbReference type="EMBL" id="KAI6779764.1"/>
    </source>
</evidence>
<evidence type="ECO:0000313" key="2">
    <source>
        <dbReference type="Proteomes" id="UP001055219"/>
    </source>
</evidence>
<accession>A0A9Q0BD38</accession>
<reference evidence="1" key="2">
    <citation type="submission" date="2022-07" db="EMBL/GenBank/DDBJ databases">
        <authorList>
            <person name="Goncalves M.F.M."/>
            <person name="Hilario S."/>
            <person name="Van De Peer Y."/>
            <person name="Esteves A.C."/>
            <person name="Alves A."/>
        </authorList>
    </citation>
    <scope>NUCLEOTIDE SEQUENCE</scope>
    <source>
        <strain evidence="1">MUM 19.33</strain>
    </source>
</reference>
<dbReference type="RefSeq" id="XP_051360620.1">
    <property type="nucleotide sequence ID" value="XM_051508334.1"/>
</dbReference>